<keyword evidence="4" id="KW-1185">Reference proteome</keyword>
<evidence type="ECO:0000256" key="1">
    <source>
        <dbReference type="SAM" id="MobiDB-lite"/>
    </source>
</evidence>
<evidence type="ECO:0000256" key="2">
    <source>
        <dbReference type="SAM" id="SignalP"/>
    </source>
</evidence>
<dbReference type="RefSeq" id="WP_149729972.1">
    <property type="nucleotide sequence ID" value="NZ_VUJV01000007.1"/>
</dbReference>
<reference evidence="3 4" key="2">
    <citation type="submission" date="2019-09" db="EMBL/GenBank/DDBJ databases">
        <authorList>
            <person name="Jin C."/>
        </authorList>
    </citation>
    <scope>NUCLEOTIDE SEQUENCE [LARGE SCALE GENOMIC DNA]</scope>
    <source>
        <strain evidence="3 4">BN130099</strain>
    </source>
</reference>
<name>A0A5B1L6U2_9ACTN</name>
<feature type="signal peptide" evidence="2">
    <location>
        <begin position="1"/>
        <end position="18"/>
    </location>
</feature>
<dbReference type="AlphaFoldDB" id="A0A5B1L6U2"/>
<protein>
    <recommendedName>
        <fullName evidence="5">Secreted protein</fullName>
    </recommendedName>
</protein>
<sequence length="82" mass="8846">MKKALVAAIAVLATVAAASPTTATTQSTRGPDSRGGRLGEPAMSSQTIVRKCDRVITTTVVTDRDGDVLKRTREVRFRDRRC</sequence>
<dbReference type="Proteomes" id="UP000325003">
    <property type="component" value="Unassembled WGS sequence"/>
</dbReference>
<feature type="compositionally biased region" description="Low complexity" evidence="1">
    <location>
        <begin position="19"/>
        <end position="28"/>
    </location>
</feature>
<organism evidence="3 4">
    <name type="scientific">Nocardioides humilatus</name>
    <dbReference type="NCBI Taxonomy" id="2607660"/>
    <lineage>
        <taxon>Bacteria</taxon>
        <taxon>Bacillati</taxon>
        <taxon>Actinomycetota</taxon>
        <taxon>Actinomycetes</taxon>
        <taxon>Propionibacteriales</taxon>
        <taxon>Nocardioidaceae</taxon>
        <taxon>Nocardioides</taxon>
    </lineage>
</organism>
<feature type="chain" id="PRO_5038624811" description="Secreted protein" evidence="2">
    <location>
        <begin position="19"/>
        <end position="82"/>
    </location>
</feature>
<keyword evidence="2" id="KW-0732">Signal</keyword>
<proteinExistence type="predicted"/>
<evidence type="ECO:0008006" key="5">
    <source>
        <dbReference type="Google" id="ProtNLM"/>
    </source>
</evidence>
<reference evidence="3 4" key="1">
    <citation type="submission" date="2019-09" db="EMBL/GenBank/DDBJ databases">
        <title>Nocardioides panacisoli sp. nov., isolated from the soil of a ginseng field.</title>
        <authorList>
            <person name="Cho C."/>
        </authorList>
    </citation>
    <scope>NUCLEOTIDE SEQUENCE [LARGE SCALE GENOMIC DNA]</scope>
    <source>
        <strain evidence="3 4">BN130099</strain>
    </source>
</reference>
<comment type="caution">
    <text evidence="3">The sequence shown here is derived from an EMBL/GenBank/DDBJ whole genome shotgun (WGS) entry which is preliminary data.</text>
</comment>
<dbReference type="EMBL" id="VUJV01000007">
    <property type="protein sequence ID" value="KAA1416431.1"/>
    <property type="molecule type" value="Genomic_DNA"/>
</dbReference>
<feature type="region of interest" description="Disordered" evidence="1">
    <location>
        <begin position="19"/>
        <end position="45"/>
    </location>
</feature>
<gene>
    <name evidence="3" type="ORF">F0U44_19150</name>
</gene>
<accession>A0A5B1L6U2</accession>
<evidence type="ECO:0000313" key="4">
    <source>
        <dbReference type="Proteomes" id="UP000325003"/>
    </source>
</evidence>
<evidence type="ECO:0000313" key="3">
    <source>
        <dbReference type="EMBL" id="KAA1416431.1"/>
    </source>
</evidence>